<dbReference type="GO" id="GO:0005524">
    <property type="term" value="F:ATP binding"/>
    <property type="evidence" value="ECO:0007669"/>
    <property type="project" value="UniProtKB-KW"/>
</dbReference>
<sequence length="127" mass="14203">MNDLVSAWEAVHDEKQDIYHLDLKPDNVLITDEKRLVLIDFGAARQGLRKNSRSVQAFTESYAAPEVILGEDAGSYSDLFELEMMLHEMLTGELPLLRKSLMTLRLSAVGDGQLWGDRGISTKTPTP</sequence>
<evidence type="ECO:0000256" key="5">
    <source>
        <dbReference type="ARBA" id="ARBA00022840"/>
    </source>
</evidence>
<proteinExistence type="predicted"/>
<evidence type="ECO:0000256" key="2">
    <source>
        <dbReference type="ARBA" id="ARBA00022679"/>
    </source>
</evidence>
<organism evidence="7 8">
    <name type="scientific">Microcystis flos-aquae Mf_QC_C_20070823_S10D</name>
    <dbReference type="NCBI Taxonomy" id="2486236"/>
    <lineage>
        <taxon>Bacteria</taxon>
        <taxon>Bacillati</taxon>
        <taxon>Cyanobacteriota</taxon>
        <taxon>Cyanophyceae</taxon>
        <taxon>Oscillatoriophycideae</taxon>
        <taxon>Chroococcales</taxon>
        <taxon>Microcystaceae</taxon>
        <taxon>Microcystis</taxon>
    </lineage>
</organism>
<evidence type="ECO:0000256" key="3">
    <source>
        <dbReference type="ARBA" id="ARBA00022741"/>
    </source>
</evidence>
<dbReference type="EMBL" id="SFAM01000012">
    <property type="protein sequence ID" value="TRV16083.1"/>
    <property type="molecule type" value="Genomic_DNA"/>
</dbReference>
<dbReference type="PANTHER" id="PTHR24351">
    <property type="entry name" value="RIBOSOMAL PROTEIN S6 KINASE"/>
    <property type="match status" value="1"/>
</dbReference>
<dbReference type="Proteomes" id="UP000315868">
    <property type="component" value="Unassembled WGS sequence"/>
</dbReference>
<accession>A0A552L790</accession>
<dbReference type="Pfam" id="PF00069">
    <property type="entry name" value="Pkinase"/>
    <property type="match status" value="1"/>
</dbReference>
<gene>
    <name evidence="7" type="ORF">EWV45_01115</name>
</gene>
<dbReference type="InterPro" id="IPR008271">
    <property type="entry name" value="Ser/Thr_kinase_AS"/>
</dbReference>
<keyword evidence="4" id="KW-0418">Kinase</keyword>
<evidence type="ECO:0000313" key="8">
    <source>
        <dbReference type="Proteomes" id="UP000315868"/>
    </source>
</evidence>
<dbReference type="PROSITE" id="PS00108">
    <property type="entry name" value="PROTEIN_KINASE_ST"/>
    <property type="match status" value="1"/>
</dbReference>
<protein>
    <recommendedName>
        <fullName evidence="6">Protein kinase domain-containing protein</fullName>
    </recommendedName>
</protein>
<evidence type="ECO:0000256" key="1">
    <source>
        <dbReference type="ARBA" id="ARBA00022527"/>
    </source>
</evidence>
<dbReference type="PROSITE" id="PS50011">
    <property type="entry name" value="PROTEIN_KINASE_DOM"/>
    <property type="match status" value="1"/>
</dbReference>
<evidence type="ECO:0000256" key="4">
    <source>
        <dbReference type="ARBA" id="ARBA00022777"/>
    </source>
</evidence>
<keyword evidence="5" id="KW-0067">ATP-binding</keyword>
<dbReference type="AlphaFoldDB" id="A0A552L790"/>
<dbReference type="GO" id="GO:0004674">
    <property type="term" value="F:protein serine/threonine kinase activity"/>
    <property type="evidence" value="ECO:0007669"/>
    <property type="project" value="UniProtKB-KW"/>
</dbReference>
<evidence type="ECO:0000259" key="6">
    <source>
        <dbReference type="PROSITE" id="PS50011"/>
    </source>
</evidence>
<dbReference type="InterPro" id="IPR000719">
    <property type="entry name" value="Prot_kinase_dom"/>
</dbReference>
<keyword evidence="1" id="KW-0723">Serine/threonine-protein kinase</keyword>
<comment type="caution">
    <text evidence="7">The sequence shown here is derived from an EMBL/GenBank/DDBJ whole genome shotgun (WGS) entry which is preliminary data.</text>
</comment>
<dbReference type="InterPro" id="IPR011009">
    <property type="entry name" value="Kinase-like_dom_sf"/>
</dbReference>
<evidence type="ECO:0000313" key="7">
    <source>
        <dbReference type="EMBL" id="TRV16083.1"/>
    </source>
</evidence>
<dbReference type="SUPFAM" id="SSF56112">
    <property type="entry name" value="Protein kinase-like (PK-like)"/>
    <property type="match status" value="1"/>
</dbReference>
<reference evidence="7 8" key="1">
    <citation type="submission" date="2019-01" db="EMBL/GenBank/DDBJ databases">
        <title>Coherence of Microcystis species and biogeography revealed through population genomics.</title>
        <authorList>
            <person name="Perez-Carrascal O.M."/>
            <person name="Terrat Y."/>
            <person name="Giani A."/>
            <person name="Fortin N."/>
            <person name="Tromas N."/>
            <person name="Shapiro B.J."/>
        </authorList>
    </citation>
    <scope>NUCLEOTIDE SEQUENCE [LARGE SCALE GENOMIC DNA]</scope>
    <source>
        <strain evidence="7">Mf_QC_C_20070823_S10D</strain>
    </source>
</reference>
<keyword evidence="2" id="KW-0808">Transferase</keyword>
<feature type="domain" description="Protein kinase" evidence="6">
    <location>
        <begin position="1"/>
        <end position="127"/>
    </location>
</feature>
<name>A0A552L790_9CHRO</name>
<keyword evidence="3" id="KW-0547">Nucleotide-binding</keyword>
<dbReference type="Gene3D" id="1.10.510.10">
    <property type="entry name" value="Transferase(Phosphotransferase) domain 1"/>
    <property type="match status" value="1"/>
</dbReference>